<dbReference type="InterPro" id="IPR024990">
    <property type="entry name" value="Apc1"/>
</dbReference>
<dbReference type="GO" id="GO:0007091">
    <property type="term" value="P:metaphase/anaphase transition of mitotic cell cycle"/>
    <property type="evidence" value="ECO:0007669"/>
    <property type="project" value="TreeGrafter"/>
</dbReference>
<keyword evidence="7" id="KW-1185">Reference proteome</keyword>
<dbReference type="GO" id="GO:0051301">
    <property type="term" value="P:cell division"/>
    <property type="evidence" value="ECO:0007669"/>
    <property type="project" value="UniProtKB-KW"/>
</dbReference>
<dbReference type="WBParaSite" id="SBAD_0000887101-mRNA-1">
    <property type="protein sequence ID" value="SBAD_0000887101-mRNA-1"/>
    <property type="gene ID" value="SBAD_0000887101"/>
</dbReference>
<keyword evidence="3" id="KW-0498">Mitosis</keyword>
<comment type="similarity">
    <text evidence="1">Belongs to the APC1 family.</text>
</comment>
<evidence type="ECO:0000256" key="4">
    <source>
        <dbReference type="ARBA" id="ARBA00023306"/>
    </source>
</evidence>
<evidence type="ECO:0000313" key="7">
    <source>
        <dbReference type="Proteomes" id="UP000270296"/>
    </source>
</evidence>
<keyword evidence="5" id="KW-1133">Transmembrane helix</keyword>
<dbReference type="PANTHER" id="PTHR12827">
    <property type="entry name" value="MEIOTIC CHECKPOINT REGULATOR TSG24 FAMILY MEMBER"/>
    <property type="match status" value="1"/>
</dbReference>
<keyword evidence="4" id="KW-0131">Cell cycle</keyword>
<evidence type="ECO:0000313" key="8">
    <source>
        <dbReference type="WBParaSite" id="SBAD_0000887101-mRNA-1"/>
    </source>
</evidence>
<protein>
    <submittedName>
        <fullName evidence="8">Anaphase-promoting complex subunit 1</fullName>
    </submittedName>
</protein>
<evidence type="ECO:0000256" key="1">
    <source>
        <dbReference type="ARBA" id="ARBA00010547"/>
    </source>
</evidence>
<dbReference type="EMBL" id="UZAM01011732">
    <property type="protein sequence ID" value="VDP17924.1"/>
    <property type="molecule type" value="Genomic_DNA"/>
</dbReference>
<accession>A0A183IY62</accession>
<evidence type="ECO:0000313" key="6">
    <source>
        <dbReference type="EMBL" id="VDP17924.1"/>
    </source>
</evidence>
<gene>
    <name evidence="6" type="ORF">SBAD_LOCUS8560</name>
</gene>
<dbReference type="GO" id="GO:0070979">
    <property type="term" value="P:protein K11-linked ubiquitination"/>
    <property type="evidence" value="ECO:0007669"/>
    <property type="project" value="TreeGrafter"/>
</dbReference>
<evidence type="ECO:0000256" key="2">
    <source>
        <dbReference type="ARBA" id="ARBA00022618"/>
    </source>
</evidence>
<organism evidence="8">
    <name type="scientific">Soboliphyme baturini</name>
    <dbReference type="NCBI Taxonomy" id="241478"/>
    <lineage>
        <taxon>Eukaryota</taxon>
        <taxon>Metazoa</taxon>
        <taxon>Ecdysozoa</taxon>
        <taxon>Nematoda</taxon>
        <taxon>Enoplea</taxon>
        <taxon>Dorylaimia</taxon>
        <taxon>Dioctophymatida</taxon>
        <taxon>Dioctophymatoidea</taxon>
        <taxon>Soboliphymatidae</taxon>
        <taxon>Soboliphyme</taxon>
    </lineage>
</organism>
<dbReference type="Gene3D" id="1.25.10.10">
    <property type="entry name" value="Leucine-rich Repeat Variant"/>
    <property type="match status" value="1"/>
</dbReference>
<keyword evidence="5" id="KW-0472">Membrane</keyword>
<evidence type="ECO:0000256" key="5">
    <source>
        <dbReference type="SAM" id="Phobius"/>
    </source>
</evidence>
<reference evidence="6 7" key="2">
    <citation type="submission" date="2018-11" db="EMBL/GenBank/DDBJ databases">
        <authorList>
            <consortium name="Pathogen Informatics"/>
        </authorList>
    </citation>
    <scope>NUCLEOTIDE SEQUENCE [LARGE SCALE GENOMIC DNA]</scope>
</reference>
<dbReference type="GO" id="GO:0005680">
    <property type="term" value="C:anaphase-promoting complex"/>
    <property type="evidence" value="ECO:0007669"/>
    <property type="project" value="InterPro"/>
</dbReference>
<keyword evidence="5" id="KW-0812">Transmembrane</keyword>
<feature type="transmembrane region" description="Helical" evidence="5">
    <location>
        <begin position="187"/>
        <end position="207"/>
    </location>
</feature>
<name>A0A183IY62_9BILA</name>
<dbReference type="PANTHER" id="PTHR12827:SF3">
    <property type="entry name" value="ANAPHASE-PROMOTING COMPLEX SUBUNIT 1"/>
    <property type="match status" value="1"/>
</dbReference>
<keyword evidence="2" id="KW-0132">Cell division</keyword>
<sequence>VQSSFYAEEQPSNLVKEGDFLNVHVTSAPAVVALGLMFLKSSDGEVARWLKPPDNFRSLKAVRPDILLLKTLAYNLVMWREILPRTSWVKGNVPDIVANAVTCFSKYDHLVDDDVDDELISQSYCYIVTGACFSLGFKFAAFKNVMFLHLHDDIFQFSFLKIFLPDARPAHLKPISIRQLVKKAGRYTIESCIGAILLAMGIVMAGTGNLDLLRIIRCCHGRLDFDDSNLCPFHMATHMALGLLFLGGGRFSLKGDNFSIAAMLAAFFPKFPIHLNDNRYHLQALRHLYVFASDFVALSTKDASTNCDVSTDVAVTFKVYTRV</sequence>
<dbReference type="GO" id="GO:0060090">
    <property type="term" value="F:molecular adaptor activity"/>
    <property type="evidence" value="ECO:0007669"/>
    <property type="project" value="TreeGrafter"/>
</dbReference>
<feature type="transmembrane region" description="Helical" evidence="5">
    <location>
        <begin position="233"/>
        <end position="253"/>
    </location>
</feature>
<dbReference type="AlphaFoldDB" id="A0A183IY62"/>
<reference evidence="8" key="1">
    <citation type="submission" date="2016-06" db="UniProtKB">
        <authorList>
            <consortium name="WormBaseParasite"/>
        </authorList>
    </citation>
    <scope>IDENTIFICATION</scope>
</reference>
<proteinExistence type="inferred from homology"/>
<dbReference type="GO" id="GO:0031145">
    <property type="term" value="P:anaphase-promoting complex-dependent catabolic process"/>
    <property type="evidence" value="ECO:0007669"/>
    <property type="project" value="TreeGrafter"/>
</dbReference>
<feature type="transmembrane region" description="Helical" evidence="5">
    <location>
        <begin position="20"/>
        <end position="39"/>
    </location>
</feature>
<dbReference type="InterPro" id="IPR011989">
    <property type="entry name" value="ARM-like"/>
</dbReference>
<dbReference type="OrthoDB" id="26401at2759"/>
<evidence type="ECO:0000256" key="3">
    <source>
        <dbReference type="ARBA" id="ARBA00022776"/>
    </source>
</evidence>
<dbReference type="Proteomes" id="UP000270296">
    <property type="component" value="Unassembled WGS sequence"/>
</dbReference>